<dbReference type="EMBL" id="CM045765">
    <property type="protein sequence ID" value="KAI7999954.1"/>
    <property type="molecule type" value="Genomic_DNA"/>
</dbReference>
<comment type="caution">
    <text evidence="1">The sequence shown here is derived from an EMBL/GenBank/DDBJ whole genome shotgun (WGS) entry which is preliminary data.</text>
</comment>
<accession>A0ACC0GG73</accession>
<keyword evidence="2" id="KW-1185">Reference proteome</keyword>
<sequence>MIWIEEGRIWIWISIRRWCLHLFSSMSENRVCVTLDRSTSPTLTIIDQSISRLKQIEALPHRLDRSGSSIADDFGVNIRLRLLRHSCSSPMASVRSPLVSSASHH</sequence>
<organism evidence="1 2">
    <name type="scientific">Camellia lanceoleosa</name>
    <dbReference type="NCBI Taxonomy" id="1840588"/>
    <lineage>
        <taxon>Eukaryota</taxon>
        <taxon>Viridiplantae</taxon>
        <taxon>Streptophyta</taxon>
        <taxon>Embryophyta</taxon>
        <taxon>Tracheophyta</taxon>
        <taxon>Spermatophyta</taxon>
        <taxon>Magnoliopsida</taxon>
        <taxon>eudicotyledons</taxon>
        <taxon>Gunneridae</taxon>
        <taxon>Pentapetalae</taxon>
        <taxon>asterids</taxon>
        <taxon>Ericales</taxon>
        <taxon>Theaceae</taxon>
        <taxon>Camellia</taxon>
    </lineage>
</organism>
<dbReference type="Proteomes" id="UP001060215">
    <property type="component" value="Chromosome 8"/>
</dbReference>
<name>A0ACC0GG73_9ERIC</name>
<protein>
    <submittedName>
        <fullName evidence="1">Uncharacterized protein</fullName>
    </submittedName>
</protein>
<evidence type="ECO:0000313" key="1">
    <source>
        <dbReference type="EMBL" id="KAI7999954.1"/>
    </source>
</evidence>
<proteinExistence type="predicted"/>
<reference evidence="1 2" key="1">
    <citation type="journal article" date="2022" name="Plant J.">
        <title>Chromosome-level genome of Camellia lanceoleosa provides a valuable resource for understanding genome evolution and self-incompatibility.</title>
        <authorList>
            <person name="Gong W."/>
            <person name="Xiao S."/>
            <person name="Wang L."/>
            <person name="Liao Z."/>
            <person name="Chang Y."/>
            <person name="Mo W."/>
            <person name="Hu G."/>
            <person name="Li W."/>
            <person name="Zhao G."/>
            <person name="Zhu H."/>
            <person name="Hu X."/>
            <person name="Ji K."/>
            <person name="Xiang X."/>
            <person name="Song Q."/>
            <person name="Yuan D."/>
            <person name="Jin S."/>
            <person name="Zhang L."/>
        </authorList>
    </citation>
    <scope>NUCLEOTIDE SEQUENCE [LARGE SCALE GENOMIC DNA]</scope>
    <source>
        <strain evidence="1">SQ_2022a</strain>
    </source>
</reference>
<evidence type="ECO:0000313" key="2">
    <source>
        <dbReference type="Proteomes" id="UP001060215"/>
    </source>
</evidence>
<gene>
    <name evidence="1" type="ORF">LOK49_LG09G00420</name>
</gene>